<protein>
    <submittedName>
        <fullName evidence="2">33385_t:CDS:1</fullName>
    </submittedName>
</protein>
<dbReference type="Proteomes" id="UP000789901">
    <property type="component" value="Unassembled WGS sequence"/>
</dbReference>
<sequence length="64" mass="7373">MTRDRHQAHHAIHACNHAKLLDPIDNDDSNDSYEESLIECKNEESLDYSNNQETGSKTDDEEIE</sequence>
<dbReference type="EMBL" id="CAJVQB010045164">
    <property type="protein sequence ID" value="CAG8832350.1"/>
    <property type="molecule type" value="Genomic_DNA"/>
</dbReference>
<gene>
    <name evidence="2" type="ORF">GMARGA_LOCUS31013</name>
</gene>
<evidence type="ECO:0000313" key="3">
    <source>
        <dbReference type="Proteomes" id="UP000789901"/>
    </source>
</evidence>
<feature type="non-terminal residue" evidence="2">
    <location>
        <position position="64"/>
    </location>
</feature>
<accession>A0ABN7WH85</accession>
<feature type="region of interest" description="Disordered" evidence="1">
    <location>
        <begin position="40"/>
        <end position="64"/>
    </location>
</feature>
<evidence type="ECO:0000256" key="1">
    <source>
        <dbReference type="SAM" id="MobiDB-lite"/>
    </source>
</evidence>
<organism evidence="2 3">
    <name type="scientific">Gigaspora margarita</name>
    <dbReference type="NCBI Taxonomy" id="4874"/>
    <lineage>
        <taxon>Eukaryota</taxon>
        <taxon>Fungi</taxon>
        <taxon>Fungi incertae sedis</taxon>
        <taxon>Mucoromycota</taxon>
        <taxon>Glomeromycotina</taxon>
        <taxon>Glomeromycetes</taxon>
        <taxon>Diversisporales</taxon>
        <taxon>Gigasporaceae</taxon>
        <taxon>Gigaspora</taxon>
    </lineage>
</organism>
<evidence type="ECO:0000313" key="2">
    <source>
        <dbReference type="EMBL" id="CAG8832350.1"/>
    </source>
</evidence>
<reference evidence="2 3" key="1">
    <citation type="submission" date="2021-06" db="EMBL/GenBank/DDBJ databases">
        <authorList>
            <person name="Kallberg Y."/>
            <person name="Tangrot J."/>
            <person name="Rosling A."/>
        </authorList>
    </citation>
    <scope>NUCLEOTIDE SEQUENCE [LARGE SCALE GENOMIC DNA]</scope>
    <source>
        <strain evidence="2 3">120-4 pot B 10/14</strain>
    </source>
</reference>
<comment type="caution">
    <text evidence="2">The sequence shown here is derived from an EMBL/GenBank/DDBJ whole genome shotgun (WGS) entry which is preliminary data.</text>
</comment>
<proteinExistence type="predicted"/>
<name>A0ABN7WH85_GIGMA</name>
<keyword evidence="3" id="KW-1185">Reference proteome</keyword>